<comment type="pathway">
    <text evidence="2 8">Carbohydrate metabolism; hexose metabolism.</text>
</comment>
<dbReference type="RefSeq" id="WP_074567031.1">
    <property type="nucleotide sequence ID" value="NZ_FNGX01000004.1"/>
</dbReference>
<comment type="catalytic activity">
    <reaction evidence="1 8">
        <text>alpha-D-glucose = beta-D-glucose</text>
        <dbReference type="Rhea" id="RHEA:10264"/>
        <dbReference type="ChEBI" id="CHEBI:15903"/>
        <dbReference type="ChEBI" id="CHEBI:17925"/>
        <dbReference type="EC" id="5.1.3.3"/>
    </reaction>
</comment>
<accession>A0A1G9M9J5</accession>
<organism evidence="12 13">
    <name type="scientific">Streptococcus equinus</name>
    <name type="common">Streptococcus bovis</name>
    <dbReference type="NCBI Taxonomy" id="1335"/>
    <lineage>
        <taxon>Bacteria</taxon>
        <taxon>Bacillati</taxon>
        <taxon>Bacillota</taxon>
        <taxon>Bacilli</taxon>
        <taxon>Lactobacillales</taxon>
        <taxon>Streptococcaceae</taxon>
        <taxon>Streptococcus</taxon>
    </lineage>
</organism>
<dbReference type="PROSITE" id="PS00545">
    <property type="entry name" value="ALDOSE_1_EPIMERASE"/>
    <property type="match status" value="1"/>
</dbReference>
<dbReference type="Proteomes" id="UP000183162">
    <property type="component" value="Unassembled WGS sequence"/>
</dbReference>
<gene>
    <name evidence="12" type="ORF">SAMN05216400_1418</name>
</gene>
<dbReference type="EMBL" id="FNGX01000004">
    <property type="protein sequence ID" value="SDL70627.1"/>
    <property type="molecule type" value="Genomic_DNA"/>
</dbReference>
<dbReference type="PANTHER" id="PTHR10091">
    <property type="entry name" value="ALDOSE-1-EPIMERASE"/>
    <property type="match status" value="1"/>
</dbReference>
<dbReference type="GO" id="GO:0004034">
    <property type="term" value="F:aldose 1-epimerase activity"/>
    <property type="evidence" value="ECO:0007669"/>
    <property type="project" value="UniProtKB-EC"/>
</dbReference>
<sequence length="343" mass="37779">MKVTQEIIATIDGKNVEKYSIINDNDIQVGLLTLGATFQEFLVPDGKGGHKNIIIGFDNPEDYGKNTLHAGHSIGRVAGRIDHGQFKLDGKAMQVPQNEKGNTLHGGPKGFHKHIWQARVENDIDKATVVMTYNAKESVDGFPGDMLVTARFTLDNDNRFTITYTGKNGGQATLFNPTNHVYFNLGERQDLAHHTFTLAADRYLETRDDLVPTGKFIEVDGTAYDFRAGRNLGDAIAVTGGFDDAFLVNPSLDKPCGELKDEDSGDFIKLYSDRDAWVVYSMVGISDGIYAARDKGQMTKEFEAVALEAQFLPDAINNEGFGDIVLPANAEKTYTIAFEYHKG</sequence>
<dbReference type="InterPro" id="IPR018052">
    <property type="entry name" value="Ald1_epimerase_CS"/>
</dbReference>
<evidence type="ECO:0000256" key="9">
    <source>
        <dbReference type="PIRSR" id="PIRSR005096-1"/>
    </source>
</evidence>
<dbReference type="InterPro" id="IPR008183">
    <property type="entry name" value="Aldose_1/G6P_1-epimerase"/>
</dbReference>
<evidence type="ECO:0000256" key="7">
    <source>
        <dbReference type="ARBA" id="ARBA00023277"/>
    </source>
</evidence>
<dbReference type="PANTHER" id="PTHR10091:SF0">
    <property type="entry name" value="GALACTOSE MUTAROTASE"/>
    <property type="match status" value="1"/>
</dbReference>
<evidence type="ECO:0000313" key="12">
    <source>
        <dbReference type="EMBL" id="SDL70627.1"/>
    </source>
</evidence>
<dbReference type="PIRSF" id="PIRSF005096">
    <property type="entry name" value="GALM"/>
    <property type="match status" value="1"/>
</dbReference>
<dbReference type="SUPFAM" id="SSF74650">
    <property type="entry name" value="Galactose mutarotase-like"/>
    <property type="match status" value="1"/>
</dbReference>
<dbReference type="InterPro" id="IPR011013">
    <property type="entry name" value="Gal_mutarotase_sf_dom"/>
</dbReference>
<feature type="binding site" evidence="10">
    <location>
        <position position="243"/>
    </location>
    <ligand>
        <name>beta-D-galactose</name>
        <dbReference type="ChEBI" id="CHEBI:27667"/>
    </ligand>
</feature>
<evidence type="ECO:0000256" key="10">
    <source>
        <dbReference type="PIRSR" id="PIRSR005096-2"/>
    </source>
</evidence>
<comment type="similarity">
    <text evidence="3 8">Belongs to the aldose epimerase family.</text>
</comment>
<evidence type="ECO:0000256" key="4">
    <source>
        <dbReference type="ARBA" id="ARBA00013185"/>
    </source>
</evidence>
<evidence type="ECO:0000256" key="8">
    <source>
        <dbReference type="PIRNR" id="PIRNR005096"/>
    </source>
</evidence>
<dbReference type="InterPro" id="IPR015443">
    <property type="entry name" value="Aldose_1-epimerase"/>
</dbReference>
<feature type="active site" description="Proton donor" evidence="9">
    <location>
        <position position="180"/>
    </location>
</feature>
<dbReference type="EC" id="5.1.3.3" evidence="4 8"/>
<reference evidence="12 13" key="1">
    <citation type="submission" date="2016-10" db="EMBL/GenBank/DDBJ databases">
        <authorList>
            <person name="de Groot N.N."/>
        </authorList>
    </citation>
    <scope>NUCLEOTIDE SEQUENCE [LARGE SCALE GENOMIC DNA]</scope>
    <source>
        <strain evidence="12 13">Sb09</strain>
    </source>
</reference>
<evidence type="ECO:0000256" key="3">
    <source>
        <dbReference type="ARBA" id="ARBA00006206"/>
    </source>
</evidence>
<dbReference type="InterPro" id="IPR014718">
    <property type="entry name" value="GH-type_carb-bd"/>
</dbReference>
<keyword evidence="6 8" id="KW-0413">Isomerase</keyword>
<evidence type="ECO:0000313" key="13">
    <source>
        <dbReference type="Proteomes" id="UP000183162"/>
    </source>
</evidence>
<dbReference type="AlphaFoldDB" id="A0A1G9M9J5"/>
<evidence type="ECO:0000256" key="11">
    <source>
        <dbReference type="PIRSR" id="PIRSR005096-3"/>
    </source>
</evidence>
<evidence type="ECO:0000256" key="2">
    <source>
        <dbReference type="ARBA" id="ARBA00005028"/>
    </source>
</evidence>
<dbReference type="GO" id="GO:0030246">
    <property type="term" value="F:carbohydrate binding"/>
    <property type="evidence" value="ECO:0007669"/>
    <property type="project" value="InterPro"/>
</dbReference>
<proteinExistence type="inferred from homology"/>
<dbReference type="CDD" id="cd09019">
    <property type="entry name" value="galactose_mutarotase_like"/>
    <property type="match status" value="1"/>
</dbReference>
<dbReference type="OrthoDB" id="9779408at2"/>
<dbReference type="GO" id="GO:0006006">
    <property type="term" value="P:glucose metabolic process"/>
    <property type="evidence" value="ECO:0007669"/>
    <property type="project" value="TreeGrafter"/>
</dbReference>
<protein>
    <recommendedName>
        <fullName evidence="5 8">Aldose 1-epimerase</fullName>
        <ecNumber evidence="4 8">5.1.3.3</ecNumber>
    </recommendedName>
</protein>
<dbReference type="GO" id="GO:0033499">
    <property type="term" value="P:galactose catabolic process via UDP-galactose, Leloir pathway"/>
    <property type="evidence" value="ECO:0007669"/>
    <property type="project" value="TreeGrafter"/>
</dbReference>
<evidence type="ECO:0000256" key="6">
    <source>
        <dbReference type="ARBA" id="ARBA00023235"/>
    </source>
</evidence>
<dbReference type="Pfam" id="PF01263">
    <property type="entry name" value="Aldose_epim"/>
    <property type="match status" value="1"/>
</dbReference>
<feature type="active site" description="Proton acceptor" evidence="9">
    <location>
        <position position="308"/>
    </location>
</feature>
<feature type="binding site" evidence="11">
    <location>
        <begin position="180"/>
        <end position="182"/>
    </location>
    <ligand>
        <name>beta-D-galactose</name>
        <dbReference type="ChEBI" id="CHEBI:27667"/>
    </ligand>
</feature>
<dbReference type="Gene3D" id="2.70.98.10">
    <property type="match status" value="1"/>
</dbReference>
<evidence type="ECO:0000256" key="5">
    <source>
        <dbReference type="ARBA" id="ARBA00014165"/>
    </source>
</evidence>
<evidence type="ECO:0000256" key="1">
    <source>
        <dbReference type="ARBA" id="ARBA00001614"/>
    </source>
</evidence>
<dbReference type="UniPathway" id="UPA00242"/>
<name>A0A1G9M9J5_STREI</name>
<dbReference type="GO" id="GO:0005737">
    <property type="term" value="C:cytoplasm"/>
    <property type="evidence" value="ECO:0007669"/>
    <property type="project" value="TreeGrafter"/>
</dbReference>
<dbReference type="InterPro" id="IPR047215">
    <property type="entry name" value="Galactose_mutarotase-like"/>
</dbReference>
<keyword evidence="7 8" id="KW-0119">Carbohydrate metabolism</keyword>